<comment type="cofactor">
    <cofactor evidence="1">
        <name>FAD</name>
        <dbReference type="ChEBI" id="CHEBI:57692"/>
    </cofactor>
</comment>
<dbReference type="Gene3D" id="3.40.462.20">
    <property type="match status" value="1"/>
</dbReference>
<dbReference type="PANTHER" id="PTHR42973:SF39">
    <property type="entry name" value="FAD-BINDING PCMH-TYPE DOMAIN-CONTAINING PROTEIN"/>
    <property type="match status" value="1"/>
</dbReference>
<dbReference type="Gene3D" id="3.30.43.10">
    <property type="entry name" value="Uridine Diphospho-n-acetylenolpyruvylglucosamine Reductase, domain 2"/>
    <property type="match status" value="1"/>
</dbReference>
<dbReference type="EMBL" id="SLWM01000007">
    <property type="protein sequence ID" value="TCO21831.1"/>
    <property type="molecule type" value="Genomic_DNA"/>
</dbReference>
<sequence length="444" mass="47927">MFAPGDAGYDDARRVWNANIDRRPAVIASCRTAEEVRAAIAFATMTGMEIAVRGGAHNPTGSASVDDGLVIDLSGMNQVTVDPEAKRAKVGGGALLADLDAATQAHGLAVPAGMISHTGVGGLTLGGGMGWLTRLGGLSIDNLVSAQVVTADGRILRAAEDEHPELFWALRGGGGNFGVVTEFEFRLYDVGPLVQYGLLFFGLEQGPEMFRLAREVIPTLSREFNVVLGGLNAPPPPFVPEEFHFRPGYVMVVTGLGSPEAHAEVLDRVRSALPPLFEFATPMPYVALQQLLDESQRWGQHVYEKSSFFDDLTDEVIEVITEHVPAKTSPTSVNLFYRLDEAFSEVDDDATAFGGGRTPRYACFVIGVCQDPESLPAEQAWVRSFWEALTPHAISTGGYVNALGDMDQDRVRASYGKKYDRLAQVKAEYDPGNVFHLNANIKPA</sequence>
<dbReference type="InterPro" id="IPR036318">
    <property type="entry name" value="FAD-bd_PCMH-like_sf"/>
</dbReference>
<evidence type="ECO:0000256" key="1">
    <source>
        <dbReference type="ARBA" id="ARBA00001974"/>
    </source>
</evidence>
<dbReference type="Proteomes" id="UP000295818">
    <property type="component" value="Unassembled WGS sequence"/>
</dbReference>
<protein>
    <submittedName>
        <fullName evidence="7">FAD/FMN-containing dehydrogenase</fullName>
    </submittedName>
</protein>
<dbReference type="RefSeq" id="WP_241998559.1">
    <property type="nucleotide sequence ID" value="NZ_SLWM01000007.1"/>
</dbReference>
<accession>A0ABY2BJL0</accession>
<evidence type="ECO:0000256" key="5">
    <source>
        <dbReference type="ARBA" id="ARBA00023002"/>
    </source>
</evidence>
<dbReference type="PANTHER" id="PTHR42973">
    <property type="entry name" value="BINDING OXIDOREDUCTASE, PUTATIVE (AFU_ORTHOLOGUE AFUA_1G17690)-RELATED"/>
    <property type="match status" value="1"/>
</dbReference>
<dbReference type="InterPro" id="IPR016166">
    <property type="entry name" value="FAD-bd_PCMH"/>
</dbReference>
<dbReference type="InterPro" id="IPR016167">
    <property type="entry name" value="FAD-bd_PCMH_sub1"/>
</dbReference>
<dbReference type="SUPFAM" id="SSF55103">
    <property type="entry name" value="FAD-linked oxidases, C-terminal domain"/>
    <property type="match status" value="1"/>
</dbReference>
<feature type="domain" description="FAD-binding PCMH-type" evidence="6">
    <location>
        <begin position="20"/>
        <end position="190"/>
    </location>
</feature>
<dbReference type="Gene3D" id="3.30.465.10">
    <property type="match status" value="1"/>
</dbReference>
<evidence type="ECO:0000313" key="7">
    <source>
        <dbReference type="EMBL" id="TCO21831.1"/>
    </source>
</evidence>
<comment type="similarity">
    <text evidence="2">Belongs to the oxygen-dependent FAD-linked oxidoreductase family.</text>
</comment>
<evidence type="ECO:0000256" key="3">
    <source>
        <dbReference type="ARBA" id="ARBA00022630"/>
    </source>
</evidence>
<dbReference type="InterPro" id="IPR006094">
    <property type="entry name" value="Oxid_FAD_bind_N"/>
</dbReference>
<evidence type="ECO:0000256" key="2">
    <source>
        <dbReference type="ARBA" id="ARBA00005466"/>
    </source>
</evidence>
<keyword evidence="5" id="KW-0560">Oxidoreductase</keyword>
<dbReference type="InterPro" id="IPR050416">
    <property type="entry name" value="FAD-linked_Oxidoreductase"/>
</dbReference>
<proteinExistence type="inferred from homology"/>
<dbReference type="SUPFAM" id="SSF56176">
    <property type="entry name" value="FAD-binding/transporter-associated domain-like"/>
    <property type="match status" value="1"/>
</dbReference>
<comment type="caution">
    <text evidence="7">The sequence shown here is derived from an EMBL/GenBank/DDBJ whole genome shotgun (WGS) entry which is preliminary data.</text>
</comment>
<dbReference type="InterPro" id="IPR016164">
    <property type="entry name" value="FAD-linked_Oxase-like_C"/>
</dbReference>
<reference evidence="7 8" key="1">
    <citation type="journal article" date="2015" name="Stand. Genomic Sci.">
        <title>Genomic Encyclopedia of Bacterial and Archaeal Type Strains, Phase III: the genomes of soil and plant-associated and newly described type strains.</title>
        <authorList>
            <person name="Whitman W.B."/>
            <person name="Woyke T."/>
            <person name="Klenk H.P."/>
            <person name="Zhou Y."/>
            <person name="Lilburn T.G."/>
            <person name="Beck B.J."/>
            <person name="De Vos P."/>
            <person name="Vandamme P."/>
            <person name="Eisen J.A."/>
            <person name="Garrity G."/>
            <person name="Hugenholtz P."/>
            <person name="Kyrpides N.C."/>
        </authorList>
    </citation>
    <scope>NUCLEOTIDE SEQUENCE [LARGE SCALE GENOMIC DNA]</scope>
    <source>
        <strain evidence="7 8">VKM Ac-2538</strain>
    </source>
</reference>
<dbReference type="InterPro" id="IPR012951">
    <property type="entry name" value="BBE"/>
</dbReference>
<dbReference type="Pfam" id="PF08031">
    <property type="entry name" value="BBE"/>
    <property type="match status" value="1"/>
</dbReference>
<keyword evidence="3" id="KW-0285">Flavoprotein</keyword>
<dbReference type="PROSITE" id="PS51387">
    <property type="entry name" value="FAD_PCMH"/>
    <property type="match status" value="1"/>
</dbReference>
<name>A0ABY2BJL0_9ACTN</name>
<dbReference type="Pfam" id="PF01565">
    <property type="entry name" value="FAD_binding_4"/>
    <property type="match status" value="1"/>
</dbReference>
<dbReference type="InterPro" id="IPR016169">
    <property type="entry name" value="FAD-bd_PCMH_sub2"/>
</dbReference>
<keyword evidence="8" id="KW-1185">Reference proteome</keyword>
<evidence type="ECO:0000259" key="6">
    <source>
        <dbReference type="PROSITE" id="PS51387"/>
    </source>
</evidence>
<evidence type="ECO:0000313" key="8">
    <source>
        <dbReference type="Proteomes" id="UP000295818"/>
    </source>
</evidence>
<evidence type="ECO:0000256" key="4">
    <source>
        <dbReference type="ARBA" id="ARBA00022827"/>
    </source>
</evidence>
<gene>
    <name evidence="7" type="ORF">EV644_107153</name>
</gene>
<keyword evidence="4" id="KW-0274">FAD</keyword>
<organism evidence="7 8">
    <name type="scientific">Kribbella orskensis</name>
    <dbReference type="NCBI Taxonomy" id="2512216"/>
    <lineage>
        <taxon>Bacteria</taxon>
        <taxon>Bacillati</taxon>
        <taxon>Actinomycetota</taxon>
        <taxon>Actinomycetes</taxon>
        <taxon>Propionibacteriales</taxon>
        <taxon>Kribbellaceae</taxon>
        <taxon>Kribbella</taxon>
    </lineage>
</organism>